<proteinExistence type="inferred from homology"/>
<dbReference type="GO" id="GO:0009288">
    <property type="term" value="C:bacterial-type flagellum"/>
    <property type="evidence" value="ECO:0007669"/>
    <property type="project" value="InterPro"/>
</dbReference>
<keyword evidence="8" id="KW-0653">Protein transport</keyword>
<evidence type="ECO:0000256" key="6">
    <source>
        <dbReference type="ARBA" id="ARBA00022500"/>
    </source>
</evidence>
<name>A0A7V5P178_9BACT</name>
<evidence type="ECO:0000256" key="5">
    <source>
        <dbReference type="ARBA" id="ARBA00022475"/>
    </source>
</evidence>
<dbReference type="GO" id="GO:0071973">
    <property type="term" value="P:bacterial-type flagellum-dependent cell motility"/>
    <property type="evidence" value="ECO:0007669"/>
    <property type="project" value="InterPro"/>
</dbReference>
<evidence type="ECO:0000256" key="8">
    <source>
        <dbReference type="ARBA" id="ARBA00022927"/>
    </source>
</evidence>
<dbReference type="GO" id="GO:0015031">
    <property type="term" value="P:protein transport"/>
    <property type="evidence" value="ECO:0007669"/>
    <property type="project" value="UniProtKB-KW"/>
</dbReference>
<dbReference type="EMBL" id="DROK01000272">
    <property type="protein sequence ID" value="HHI98007.1"/>
    <property type="molecule type" value="Genomic_DNA"/>
</dbReference>
<evidence type="ECO:0000256" key="10">
    <source>
        <dbReference type="ARBA" id="ARBA00023225"/>
    </source>
</evidence>
<keyword evidence="6" id="KW-0145">Chemotaxis</keyword>
<keyword evidence="5" id="KW-1003">Cell membrane</keyword>
<evidence type="ECO:0000256" key="3">
    <source>
        <dbReference type="ARBA" id="ARBA00020392"/>
    </source>
</evidence>
<evidence type="ECO:0000256" key="9">
    <source>
        <dbReference type="ARBA" id="ARBA00023136"/>
    </source>
</evidence>
<sequence>MKKPPEILKTLLWVNELRETKAREEFQRAKRALSELKEMLAEVSARPKRLYDELGQGPVDGAELRLFAQQIDRLLEEKEKAEKIMRSKEKEVERLRQEAVKLHQRRRMAETLWEKARTHYLREIQKEEFKNMEDLLLMRRKQDENL</sequence>
<dbReference type="Proteomes" id="UP000886101">
    <property type="component" value="Unassembled WGS sequence"/>
</dbReference>
<accession>A0A7V5P178</accession>
<dbReference type="Pfam" id="PF02050">
    <property type="entry name" value="FliJ"/>
    <property type="match status" value="1"/>
</dbReference>
<evidence type="ECO:0000256" key="11">
    <source>
        <dbReference type="SAM" id="Coils"/>
    </source>
</evidence>
<dbReference type="InterPro" id="IPR053716">
    <property type="entry name" value="Flag_assembly_chemotaxis_eff"/>
</dbReference>
<dbReference type="GO" id="GO:0005886">
    <property type="term" value="C:plasma membrane"/>
    <property type="evidence" value="ECO:0007669"/>
    <property type="project" value="UniProtKB-SubCell"/>
</dbReference>
<keyword evidence="4" id="KW-0813">Transport</keyword>
<keyword evidence="7" id="KW-1005">Bacterial flagellum biogenesis</keyword>
<protein>
    <recommendedName>
        <fullName evidence="3">Flagellar FliJ protein</fullName>
    </recommendedName>
</protein>
<comment type="similarity">
    <text evidence="2">Belongs to the FliJ family.</text>
</comment>
<feature type="coiled-coil region" evidence="11">
    <location>
        <begin position="19"/>
        <end position="112"/>
    </location>
</feature>
<dbReference type="GO" id="GO:0006935">
    <property type="term" value="P:chemotaxis"/>
    <property type="evidence" value="ECO:0007669"/>
    <property type="project" value="UniProtKB-KW"/>
</dbReference>
<dbReference type="InterPro" id="IPR012823">
    <property type="entry name" value="Flagell_FliJ"/>
</dbReference>
<gene>
    <name evidence="12" type="ORF">ENJ96_09180</name>
</gene>
<evidence type="ECO:0000256" key="1">
    <source>
        <dbReference type="ARBA" id="ARBA00004413"/>
    </source>
</evidence>
<evidence type="ECO:0000313" key="12">
    <source>
        <dbReference type="EMBL" id="HHI98007.1"/>
    </source>
</evidence>
<evidence type="ECO:0000256" key="7">
    <source>
        <dbReference type="ARBA" id="ARBA00022795"/>
    </source>
</evidence>
<keyword evidence="9" id="KW-0472">Membrane</keyword>
<comment type="caution">
    <text evidence="12">The sequence shown here is derived from an EMBL/GenBank/DDBJ whole genome shotgun (WGS) entry which is preliminary data.</text>
</comment>
<keyword evidence="10" id="KW-1006">Bacterial flagellum protein export</keyword>
<evidence type="ECO:0000256" key="4">
    <source>
        <dbReference type="ARBA" id="ARBA00022448"/>
    </source>
</evidence>
<organism evidence="12">
    <name type="scientific">Thermodesulfatator atlanticus</name>
    <dbReference type="NCBI Taxonomy" id="501497"/>
    <lineage>
        <taxon>Bacteria</taxon>
        <taxon>Pseudomonadati</taxon>
        <taxon>Thermodesulfobacteriota</taxon>
        <taxon>Thermodesulfobacteria</taxon>
        <taxon>Thermodesulfobacteriales</taxon>
        <taxon>Thermodesulfatatoraceae</taxon>
        <taxon>Thermodesulfatator</taxon>
    </lineage>
</organism>
<keyword evidence="11" id="KW-0175">Coiled coil</keyword>
<dbReference type="AlphaFoldDB" id="A0A7V5P178"/>
<comment type="subcellular location">
    <subcellularLocation>
        <location evidence="1">Cell membrane</location>
        <topology evidence="1">Peripheral membrane protein</topology>
        <orientation evidence="1">Cytoplasmic side</orientation>
    </subcellularLocation>
</comment>
<dbReference type="Gene3D" id="1.10.287.1700">
    <property type="match status" value="1"/>
</dbReference>
<reference evidence="12" key="1">
    <citation type="journal article" date="2020" name="mSystems">
        <title>Genome- and Community-Level Interaction Insights into Carbon Utilization and Element Cycling Functions of Hydrothermarchaeota in Hydrothermal Sediment.</title>
        <authorList>
            <person name="Zhou Z."/>
            <person name="Liu Y."/>
            <person name="Xu W."/>
            <person name="Pan J."/>
            <person name="Luo Z.H."/>
            <person name="Li M."/>
        </authorList>
    </citation>
    <scope>NUCLEOTIDE SEQUENCE [LARGE SCALE GENOMIC DNA]</scope>
    <source>
        <strain evidence="12">HyVt-533</strain>
    </source>
</reference>
<dbReference type="GO" id="GO:0044781">
    <property type="term" value="P:bacterial-type flagellum organization"/>
    <property type="evidence" value="ECO:0007669"/>
    <property type="project" value="UniProtKB-KW"/>
</dbReference>
<evidence type="ECO:0000256" key="2">
    <source>
        <dbReference type="ARBA" id="ARBA00010004"/>
    </source>
</evidence>